<dbReference type="Gene3D" id="2.40.10.10">
    <property type="entry name" value="Trypsin-like serine proteases"/>
    <property type="match status" value="2"/>
</dbReference>
<dbReference type="InterPro" id="IPR043504">
    <property type="entry name" value="Peptidase_S1_PA_chymotrypsin"/>
</dbReference>
<gene>
    <name evidence="2" type="ORF">BT63DRAFT_415017</name>
</gene>
<dbReference type="AlphaFoldDB" id="A0A6A6U8L8"/>
<dbReference type="EMBL" id="MU004237">
    <property type="protein sequence ID" value="KAF2667448.1"/>
    <property type="molecule type" value="Genomic_DNA"/>
</dbReference>
<dbReference type="Proteomes" id="UP000799302">
    <property type="component" value="Unassembled WGS sequence"/>
</dbReference>
<dbReference type="SUPFAM" id="SSF50494">
    <property type="entry name" value="Trypsin-like serine proteases"/>
    <property type="match status" value="1"/>
</dbReference>
<dbReference type="GO" id="GO:0006508">
    <property type="term" value="P:proteolysis"/>
    <property type="evidence" value="ECO:0007669"/>
    <property type="project" value="UniProtKB-KW"/>
</dbReference>
<keyword evidence="2" id="KW-0378">Hydrolase</keyword>
<dbReference type="OrthoDB" id="4217619at2759"/>
<feature type="region of interest" description="Disordered" evidence="1">
    <location>
        <begin position="1"/>
        <end position="27"/>
    </location>
</feature>
<dbReference type="PANTHER" id="PTHR43019:SF23">
    <property type="entry name" value="PROTEASE DO-LIKE 5, CHLOROPLASTIC"/>
    <property type="match status" value="1"/>
</dbReference>
<accession>A0A6A6U8L8</accession>
<proteinExistence type="predicted"/>
<protein>
    <submittedName>
        <fullName evidence="2">Trypsin-like serine protease</fullName>
    </submittedName>
</protein>
<reference evidence="2" key="1">
    <citation type="journal article" date="2020" name="Stud. Mycol.">
        <title>101 Dothideomycetes genomes: a test case for predicting lifestyles and emergence of pathogens.</title>
        <authorList>
            <person name="Haridas S."/>
            <person name="Albert R."/>
            <person name="Binder M."/>
            <person name="Bloem J."/>
            <person name="Labutti K."/>
            <person name="Salamov A."/>
            <person name="Andreopoulos B."/>
            <person name="Baker S."/>
            <person name="Barry K."/>
            <person name="Bills G."/>
            <person name="Bluhm B."/>
            <person name="Cannon C."/>
            <person name="Castanera R."/>
            <person name="Culley D."/>
            <person name="Daum C."/>
            <person name="Ezra D."/>
            <person name="Gonzalez J."/>
            <person name="Henrissat B."/>
            <person name="Kuo A."/>
            <person name="Liang C."/>
            <person name="Lipzen A."/>
            <person name="Lutzoni F."/>
            <person name="Magnuson J."/>
            <person name="Mondo S."/>
            <person name="Nolan M."/>
            <person name="Ohm R."/>
            <person name="Pangilinan J."/>
            <person name="Park H.-J."/>
            <person name="Ramirez L."/>
            <person name="Alfaro M."/>
            <person name="Sun H."/>
            <person name="Tritt A."/>
            <person name="Yoshinaga Y."/>
            <person name="Zwiers L.-H."/>
            <person name="Turgeon B."/>
            <person name="Goodwin S."/>
            <person name="Spatafora J."/>
            <person name="Crous P."/>
            <person name="Grigoriev I."/>
        </authorList>
    </citation>
    <scope>NUCLEOTIDE SEQUENCE</scope>
    <source>
        <strain evidence="2">CBS 115976</strain>
    </source>
</reference>
<dbReference type="Pfam" id="PF13365">
    <property type="entry name" value="Trypsin_2"/>
    <property type="match status" value="1"/>
</dbReference>
<keyword evidence="3" id="KW-1185">Reference proteome</keyword>
<dbReference type="GO" id="GO:0008233">
    <property type="term" value="F:peptidase activity"/>
    <property type="evidence" value="ECO:0007669"/>
    <property type="project" value="UniProtKB-KW"/>
</dbReference>
<name>A0A6A6U8L8_9PEZI</name>
<sequence length="298" mass="32511">MPPEVPVSSRRTRQRLPAHQTKPSPQISSIAVQIAEYASKVRQTSKQRIKPLPNHLSRKSTGLTKKQLEIANSKQELLKIRETPNVKNATRATLAFAQVQAGTAVCISPTGLLLTCAHCLAETPEEYDSDEVHCLIFAAGILVQARCVSFDWKRDLALLQITASQPWGVSVGGDYDFPYIRLSKASPKLHEKLVCIGHPAGEQLEGVCKSKMTGFDVLHISIGKFRGLASGQDAHDNAEIGALMHNCWTYWGHSGAPLVSQTSGELVGLHSSWDTKNGMRRGIALEVILKFLSVAATD</sequence>
<keyword evidence="2" id="KW-0645">Protease</keyword>
<evidence type="ECO:0000256" key="1">
    <source>
        <dbReference type="SAM" id="MobiDB-lite"/>
    </source>
</evidence>
<dbReference type="PANTHER" id="PTHR43019">
    <property type="entry name" value="SERINE ENDOPROTEASE DEGS"/>
    <property type="match status" value="1"/>
</dbReference>
<dbReference type="InterPro" id="IPR009003">
    <property type="entry name" value="Peptidase_S1_PA"/>
</dbReference>
<organism evidence="2 3">
    <name type="scientific">Microthyrium microscopicum</name>
    <dbReference type="NCBI Taxonomy" id="703497"/>
    <lineage>
        <taxon>Eukaryota</taxon>
        <taxon>Fungi</taxon>
        <taxon>Dikarya</taxon>
        <taxon>Ascomycota</taxon>
        <taxon>Pezizomycotina</taxon>
        <taxon>Dothideomycetes</taxon>
        <taxon>Dothideomycetes incertae sedis</taxon>
        <taxon>Microthyriales</taxon>
        <taxon>Microthyriaceae</taxon>
        <taxon>Microthyrium</taxon>
    </lineage>
</organism>
<evidence type="ECO:0000313" key="2">
    <source>
        <dbReference type="EMBL" id="KAF2667448.1"/>
    </source>
</evidence>
<evidence type="ECO:0000313" key="3">
    <source>
        <dbReference type="Proteomes" id="UP000799302"/>
    </source>
</evidence>